<feature type="domain" description="Glycosyltransferase 2-like" evidence="1">
    <location>
        <begin position="25"/>
        <end position="163"/>
    </location>
</feature>
<dbReference type="InterPro" id="IPR029044">
    <property type="entry name" value="Nucleotide-diphossugar_trans"/>
</dbReference>
<organism evidence="2 3">
    <name type="scientific">Chryseobacterium caseinilyticum</name>
    <dbReference type="NCBI Taxonomy" id="2771428"/>
    <lineage>
        <taxon>Bacteria</taxon>
        <taxon>Pseudomonadati</taxon>
        <taxon>Bacteroidota</taxon>
        <taxon>Flavobacteriia</taxon>
        <taxon>Flavobacteriales</taxon>
        <taxon>Weeksellaceae</taxon>
        <taxon>Chryseobacterium group</taxon>
        <taxon>Chryseobacterium</taxon>
    </lineage>
</organism>
<dbReference type="PANTHER" id="PTHR43685:SF14">
    <property type="entry name" value="GLYCOSYLTRANSFERASE 2-LIKE DOMAIN-CONTAINING PROTEIN"/>
    <property type="match status" value="1"/>
</dbReference>
<keyword evidence="3" id="KW-1185">Reference proteome</keyword>
<evidence type="ECO:0000313" key="2">
    <source>
        <dbReference type="EMBL" id="MBD8081645.1"/>
    </source>
</evidence>
<evidence type="ECO:0000313" key="3">
    <source>
        <dbReference type="Proteomes" id="UP000637299"/>
    </source>
</evidence>
<sequence length="394" mass="45038">MKNPIKQSDESFFSGIDILPDVKSSIVIPVKDEEKYILKTLASFADQVDIFGEPLNSEQFEILVLANNCTDKSVAYIQQFQRKHPHLNIYLEEVKLLPAQANIGFIRRKLMESAFSRLSKNGGGIIMTTDGDTMVAPDWIAQTYNEIESGAEAVGGRILLSDEELSGLDEFTLLHHFRDEKYHLLIAELEGKIMNHSFDPNPRHHQHFNGSFAITTDCYARSGGVPEVSYLEDCAFFERLESVDARVRHSYKVKVNTSARCVGRTEIGLSYQLNVWKNLGNHVEDYFVESSTSIISRLTQKRNLMTLWQLKSLTESDFKRSMKEIAPEIIVNDEIYRSFLQANHFGEWYKKVMQLKKNTGKKRFPPVHIDNAIKDLQSKLQEFSGYDLAQTSIL</sequence>
<dbReference type="InterPro" id="IPR050834">
    <property type="entry name" value="Glycosyltransf_2"/>
</dbReference>
<dbReference type="RefSeq" id="WP_191735395.1">
    <property type="nucleotide sequence ID" value="NZ_JACYFS010000001.1"/>
</dbReference>
<dbReference type="Proteomes" id="UP000637299">
    <property type="component" value="Unassembled WGS sequence"/>
</dbReference>
<proteinExistence type="predicted"/>
<dbReference type="PANTHER" id="PTHR43685">
    <property type="entry name" value="GLYCOSYLTRANSFERASE"/>
    <property type="match status" value="1"/>
</dbReference>
<gene>
    <name evidence="2" type="ORF">IC610_04305</name>
</gene>
<protein>
    <submittedName>
        <fullName evidence="2">Glycosyltransferase</fullName>
    </submittedName>
</protein>
<dbReference type="EMBL" id="JACYFS010000001">
    <property type="protein sequence ID" value="MBD8081645.1"/>
    <property type="molecule type" value="Genomic_DNA"/>
</dbReference>
<dbReference type="SUPFAM" id="SSF53448">
    <property type="entry name" value="Nucleotide-diphospho-sugar transferases"/>
    <property type="match status" value="1"/>
</dbReference>
<name>A0ABR8Z8T4_9FLAO</name>
<dbReference type="InterPro" id="IPR001173">
    <property type="entry name" value="Glyco_trans_2-like"/>
</dbReference>
<accession>A0ABR8Z8T4</accession>
<evidence type="ECO:0000259" key="1">
    <source>
        <dbReference type="Pfam" id="PF00535"/>
    </source>
</evidence>
<dbReference type="Pfam" id="PF00535">
    <property type="entry name" value="Glycos_transf_2"/>
    <property type="match status" value="1"/>
</dbReference>
<reference evidence="2 3" key="1">
    <citation type="submission" date="2020-09" db="EMBL/GenBank/DDBJ databases">
        <title>Genome seq and assembly of Chryseobacterium sp.</title>
        <authorList>
            <person name="Chhetri G."/>
        </authorList>
    </citation>
    <scope>NUCLEOTIDE SEQUENCE [LARGE SCALE GENOMIC DNA]</scope>
    <source>
        <strain evidence="2 3">GCR10</strain>
    </source>
</reference>
<dbReference type="Gene3D" id="3.90.550.10">
    <property type="entry name" value="Spore Coat Polysaccharide Biosynthesis Protein SpsA, Chain A"/>
    <property type="match status" value="1"/>
</dbReference>
<comment type="caution">
    <text evidence="2">The sequence shown here is derived from an EMBL/GenBank/DDBJ whole genome shotgun (WGS) entry which is preliminary data.</text>
</comment>